<dbReference type="AlphaFoldDB" id="A0AB39X7A0"/>
<evidence type="ECO:0000313" key="1">
    <source>
        <dbReference type="EMBL" id="XDV09734.1"/>
    </source>
</evidence>
<evidence type="ECO:0008006" key="2">
    <source>
        <dbReference type="Google" id="ProtNLM"/>
    </source>
</evidence>
<proteinExistence type="predicted"/>
<dbReference type="RefSeq" id="WP_369743044.1">
    <property type="nucleotide sequence ID" value="NZ_CP165718.1"/>
</dbReference>
<accession>A0AB39X7A0</accession>
<reference evidence="1" key="1">
    <citation type="submission" date="2024-07" db="EMBL/GenBank/DDBJ databases">
        <title>Whole genome sequence of bacterial strains from algal surface.</title>
        <authorList>
            <person name="Kumar P."/>
        </authorList>
    </citation>
    <scope>NUCLEOTIDE SEQUENCE</scope>
    <source>
        <strain evidence="1">PP-1MA</strain>
    </source>
</reference>
<sequence>MRRITKRDNFEPNSLKAWKRGNRGKLYSDLKNGGAVVRQDIRNEALREQFYLCGYCCKSISGNNDCHNEHVEAQATNPNRTLDFDNLIVSCNTPRQCGLAHKSKVLPLTPLMPECESELKFKLSGQVVGLTERATDAIQILNLGDQLANNRALIEQRKQLVHVLLMANGVDAEDGLEDDDLLEMVVDDISTPQNGKLEAFAPVVVNILKQWLG</sequence>
<protein>
    <recommendedName>
        <fullName evidence="2">TIGR02646 family protein</fullName>
    </recommendedName>
</protein>
<name>A0AB39X7A0_9GAMM</name>
<dbReference type="EMBL" id="CP165718">
    <property type="protein sequence ID" value="XDV09734.1"/>
    <property type="molecule type" value="Genomic_DNA"/>
</dbReference>
<organism evidence="1">
    <name type="scientific">Pseudidiomarina sp. PP-1MA</name>
    <dbReference type="NCBI Taxonomy" id="3237706"/>
    <lineage>
        <taxon>Bacteria</taxon>
        <taxon>Pseudomonadati</taxon>
        <taxon>Pseudomonadota</taxon>
        <taxon>Gammaproteobacteria</taxon>
        <taxon>Alteromonadales</taxon>
        <taxon>Idiomarinaceae</taxon>
        <taxon>Pseudidiomarina</taxon>
    </lineage>
</organism>
<gene>
    <name evidence="1" type="ORF">AB8S08_00575</name>
</gene>